<dbReference type="RefSeq" id="WP_336436840.1">
    <property type="nucleotide sequence ID" value="NZ_JBAWKS010000002.1"/>
</dbReference>
<comment type="similarity">
    <text evidence="6">Belongs to the exbB/tolQ family.</text>
</comment>
<dbReference type="Pfam" id="PF01618">
    <property type="entry name" value="MotA_ExbB"/>
    <property type="match status" value="1"/>
</dbReference>
<feature type="transmembrane region" description="Helical" evidence="8">
    <location>
        <begin position="367"/>
        <end position="392"/>
    </location>
</feature>
<dbReference type="PANTHER" id="PTHR30625">
    <property type="entry name" value="PROTEIN TOLQ"/>
    <property type="match status" value="1"/>
</dbReference>
<protein>
    <submittedName>
        <fullName evidence="11">MotA/TolQ/ExbB proton channel family protein</fullName>
    </submittedName>
</protein>
<evidence type="ECO:0000256" key="7">
    <source>
        <dbReference type="SAM" id="Coils"/>
    </source>
</evidence>
<evidence type="ECO:0000313" key="11">
    <source>
        <dbReference type="EMBL" id="MEI4551958.1"/>
    </source>
</evidence>
<keyword evidence="12" id="KW-1185">Reference proteome</keyword>
<comment type="subcellular location">
    <subcellularLocation>
        <location evidence="1">Cell membrane</location>
        <topology evidence="1">Multi-pass membrane protein</topology>
    </subcellularLocation>
    <subcellularLocation>
        <location evidence="6">Membrane</location>
        <topology evidence="6">Multi-pass membrane protein</topology>
    </subcellularLocation>
</comment>
<reference evidence="11 12" key="1">
    <citation type="submission" date="2023-12" db="EMBL/GenBank/DDBJ databases">
        <title>Friends and Foes: Symbiotic and Algicidal bacterial influence on Karenia brevis blooms.</title>
        <authorList>
            <person name="Fei C."/>
            <person name="Mohamed A.R."/>
            <person name="Booker A."/>
            <person name="Arshad M."/>
            <person name="Klass S."/>
            <person name="Ahn S."/>
            <person name="Gilbert P.M."/>
            <person name="Heil C.A."/>
            <person name="Martinez J.M."/>
            <person name="Amin S.A."/>
        </authorList>
    </citation>
    <scope>NUCLEOTIDE SEQUENCE [LARGE SCALE GENOMIC DNA]</scope>
    <source>
        <strain evidence="11 12">CE15</strain>
    </source>
</reference>
<keyword evidence="2" id="KW-1003">Cell membrane</keyword>
<keyword evidence="7" id="KW-0175">Coiled coil</keyword>
<dbReference type="Proteomes" id="UP001382455">
    <property type="component" value="Unassembled WGS sequence"/>
</dbReference>
<evidence type="ECO:0000313" key="12">
    <source>
        <dbReference type="Proteomes" id="UP001382455"/>
    </source>
</evidence>
<sequence length="426" mass="46862">MKLKLWLVTMLLCVIAPLKANDVLQSLQHDIKIAQAALNKTEKQLARENSNLSRELLNAENAVLLLRKETEGVIRAQDEAALSIEDVENRLKQWQQQSQYQTHLLTRYLSESEITPKSDDLTELLALAKRSFSETQQRQGLFYQSEVVFSDGNTHQAELIDIGPFTYFKSDSTAGLIDKSSQHNEVAVLLGNAHDTLTQLKDTGSALLPIDPSNGRATMSLKQQESIISHISKGGVWVAPILLFALFALLISIYKLVQLVRLDKIVPAVTERLTNLNGEHSTLKLGNWQTELVEICKRTPIGQLRDDSLFNALNEQKKQLDNLLGAIAVTAAVAPLLGLLGTVSGMIETFKLMTLFGAGDPAAVSGGISEALVTTELGLVVAIPALLCHAFLSRKVKSHYHQLEQCAISLSQFNFNQNIELHKGAA</sequence>
<evidence type="ECO:0000256" key="3">
    <source>
        <dbReference type="ARBA" id="ARBA00022692"/>
    </source>
</evidence>
<evidence type="ECO:0000256" key="9">
    <source>
        <dbReference type="SAM" id="SignalP"/>
    </source>
</evidence>
<feature type="transmembrane region" description="Helical" evidence="8">
    <location>
        <begin position="323"/>
        <end position="347"/>
    </location>
</feature>
<dbReference type="InterPro" id="IPR050790">
    <property type="entry name" value="ExbB/TolQ_transport"/>
</dbReference>
<keyword evidence="6" id="KW-0653">Protein transport</keyword>
<dbReference type="InterPro" id="IPR002898">
    <property type="entry name" value="MotA_ExbB_proton_chnl"/>
</dbReference>
<keyword evidence="6" id="KW-0813">Transport</keyword>
<accession>A0ABU8EYF9</accession>
<dbReference type="PANTHER" id="PTHR30625:SF11">
    <property type="entry name" value="MOTA_TOLQ_EXBB PROTON CHANNEL DOMAIN-CONTAINING PROTEIN"/>
    <property type="match status" value="1"/>
</dbReference>
<keyword evidence="5 8" id="KW-0472">Membrane</keyword>
<keyword evidence="9" id="KW-0732">Signal</keyword>
<evidence type="ECO:0000259" key="10">
    <source>
        <dbReference type="Pfam" id="PF01618"/>
    </source>
</evidence>
<feature type="transmembrane region" description="Helical" evidence="8">
    <location>
        <begin position="234"/>
        <end position="254"/>
    </location>
</feature>
<evidence type="ECO:0000256" key="4">
    <source>
        <dbReference type="ARBA" id="ARBA00022989"/>
    </source>
</evidence>
<comment type="caution">
    <text evidence="11">The sequence shown here is derived from an EMBL/GenBank/DDBJ whole genome shotgun (WGS) entry which is preliminary data.</text>
</comment>
<organism evidence="11 12">
    <name type="scientific">Pseudoalteromonas spongiae</name>
    <dbReference type="NCBI Taxonomy" id="298657"/>
    <lineage>
        <taxon>Bacteria</taxon>
        <taxon>Pseudomonadati</taxon>
        <taxon>Pseudomonadota</taxon>
        <taxon>Gammaproteobacteria</taxon>
        <taxon>Alteromonadales</taxon>
        <taxon>Pseudoalteromonadaceae</taxon>
        <taxon>Pseudoalteromonas</taxon>
    </lineage>
</organism>
<feature type="chain" id="PRO_5045137500" evidence="9">
    <location>
        <begin position="21"/>
        <end position="426"/>
    </location>
</feature>
<proteinExistence type="inferred from homology"/>
<evidence type="ECO:0000256" key="8">
    <source>
        <dbReference type="SAM" id="Phobius"/>
    </source>
</evidence>
<name>A0ABU8EYF9_9GAMM</name>
<evidence type="ECO:0000256" key="5">
    <source>
        <dbReference type="ARBA" id="ARBA00023136"/>
    </source>
</evidence>
<evidence type="ECO:0000256" key="6">
    <source>
        <dbReference type="RuleBase" id="RU004057"/>
    </source>
</evidence>
<dbReference type="EMBL" id="JBAWKS010000002">
    <property type="protein sequence ID" value="MEI4551958.1"/>
    <property type="molecule type" value="Genomic_DNA"/>
</dbReference>
<keyword evidence="4 8" id="KW-1133">Transmembrane helix</keyword>
<feature type="domain" description="MotA/TolQ/ExbB proton channel" evidence="10">
    <location>
        <begin position="307"/>
        <end position="404"/>
    </location>
</feature>
<feature type="signal peptide" evidence="9">
    <location>
        <begin position="1"/>
        <end position="20"/>
    </location>
</feature>
<keyword evidence="3 8" id="KW-0812">Transmembrane</keyword>
<feature type="coiled-coil region" evidence="7">
    <location>
        <begin position="24"/>
        <end position="97"/>
    </location>
</feature>
<evidence type="ECO:0000256" key="2">
    <source>
        <dbReference type="ARBA" id="ARBA00022475"/>
    </source>
</evidence>
<evidence type="ECO:0000256" key="1">
    <source>
        <dbReference type="ARBA" id="ARBA00004651"/>
    </source>
</evidence>
<gene>
    <name evidence="11" type="ORF">WAE96_19940</name>
</gene>